<dbReference type="Gene3D" id="3.30.70.270">
    <property type="match status" value="2"/>
</dbReference>
<keyword evidence="3" id="KW-1185">Reference proteome</keyword>
<dbReference type="EMBL" id="BQNB010011962">
    <property type="protein sequence ID" value="GJS97432.1"/>
    <property type="molecule type" value="Genomic_DNA"/>
</dbReference>
<sequence length="161" mass="18431">MVHEADIPKIASRAWYEHFDFTVMLFGLTNALAVYMDLMNRVCKLYLDKFGIVFIDDILIYSKSKEDHELEEVLFLGHVVNNNDIHVDSSKIKAMKNWKVPKTPSEIRSFLGLANKILTAQGEASKVGNATAEMLRDLDQQMEKKEDGGLYFIDRGWDSID</sequence>
<gene>
    <name evidence="2" type="ORF">Tco_0804400</name>
</gene>
<dbReference type="Pfam" id="PF00078">
    <property type="entry name" value="RVT_1"/>
    <property type="match status" value="1"/>
</dbReference>
<dbReference type="SUPFAM" id="SSF56672">
    <property type="entry name" value="DNA/RNA polymerases"/>
    <property type="match status" value="1"/>
</dbReference>
<reference evidence="2" key="1">
    <citation type="journal article" date="2022" name="Int. J. Mol. Sci.">
        <title>Draft Genome of Tanacetum Coccineum: Genomic Comparison of Closely Related Tanacetum-Family Plants.</title>
        <authorList>
            <person name="Yamashiro T."/>
            <person name="Shiraishi A."/>
            <person name="Nakayama K."/>
            <person name="Satake H."/>
        </authorList>
    </citation>
    <scope>NUCLEOTIDE SEQUENCE</scope>
</reference>
<evidence type="ECO:0000313" key="3">
    <source>
        <dbReference type="Proteomes" id="UP001151760"/>
    </source>
</evidence>
<feature type="non-terminal residue" evidence="2">
    <location>
        <position position="161"/>
    </location>
</feature>
<dbReference type="PANTHER" id="PTHR24559:SF444">
    <property type="entry name" value="REVERSE TRANSCRIPTASE DOMAIN-CONTAINING PROTEIN"/>
    <property type="match status" value="1"/>
</dbReference>
<dbReference type="InterPro" id="IPR053134">
    <property type="entry name" value="RNA-dir_DNA_polymerase"/>
</dbReference>
<reference evidence="2" key="2">
    <citation type="submission" date="2022-01" db="EMBL/GenBank/DDBJ databases">
        <authorList>
            <person name="Yamashiro T."/>
            <person name="Shiraishi A."/>
            <person name="Satake H."/>
            <person name="Nakayama K."/>
        </authorList>
    </citation>
    <scope>NUCLEOTIDE SEQUENCE</scope>
</reference>
<dbReference type="InterPro" id="IPR043502">
    <property type="entry name" value="DNA/RNA_pol_sf"/>
</dbReference>
<name>A0ABQ5A830_9ASTR</name>
<dbReference type="Proteomes" id="UP001151760">
    <property type="component" value="Unassembled WGS sequence"/>
</dbReference>
<evidence type="ECO:0000313" key="2">
    <source>
        <dbReference type="EMBL" id="GJS97432.1"/>
    </source>
</evidence>
<dbReference type="PANTHER" id="PTHR24559">
    <property type="entry name" value="TRANSPOSON TY3-I GAG-POL POLYPROTEIN"/>
    <property type="match status" value="1"/>
</dbReference>
<feature type="domain" description="Reverse transcriptase" evidence="1">
    <location>
        <begin position="12"/>
        <end position="104"/>
    </location>
</feature>
<organism evidence="2 3">
    <name type="scientific">Tanacetum coccineum</name>
    <dbReference type="NCBI Taxonomy" id="301880"/>
    <lineage>
        <taxon>Eukaryota</taxon>
        <taxon>Viridiplantae</taxon>
        <taxon>Streptophyta</taxon>
        <taxon>Embryophyta</taxon>
        <taxon>Tracheophyta</taxon>
        <taxon>Spermatophyta</taxon>
        <taxon>Magnoliopsida</taxon>
        <taxon>eudicotyledons</taxon>
        <taxon>Gunneridae</taxon>
        <taxon>Pentapetalae</taxon>
        <taxon>asterids</taxon>
        <taxon>campanulids</taxon>
        <taxon>Asterales</taxon>
        <taxon>Asteraceae</taxon>
        <taxon>Asteroideae</taxon>
        <taxon>Anthemideae</taxon>
        <taxon>Anthemidinae</taxon>
        <taxon>Tanacetum</taxon>
    </lineage>
</organism>
<evidence type="ECO:0000259" key="1">
    <source>
        <dbReference type="Pfam" id="PF00078"/>
    </source>
</evidence>
<proteinExistence type="predicted"/>
<dbReference type="InterPro" id="IPR043128">
    <property type="entry name" value="Rev_trsase/Diguanyl_cyclase"/>
</dbReference>
<protein>
    <recommendedName>
        <fullName evidence="1">Reverse transcriptase domain-containing protein</fullName>
    </recommendedName>
</protein>
<comment type="caution">
    <text evidence="2">The sequence shown here is derived from an EMBL/GenBank/DDBJ whole genome shotgun (WGS) entry which is preliminary data.</text>
</comment>
<dbReference type="Gene3D" id="3.10.10.10">
    <property type="entry name" value="HIV Type 1 Reverse Transcriptase, subunit A, domain 1"/>
    <property type="match status" value="1"/>
</dbReference>
<accession>A0ABQ5A830</accession>
<dbReference type="InterPro" id="IPR000477">
    <property type="entry name" value="RT_dom"/>
</dbReference>